<proteinExistence type="predicted"/>
<sequence>MSNRFSPPVARTASLRRLVAQRRWDLFSLWWKYASDATSLDSSDMAEISALKVFMDELEDETKTGLRNPLPKLDKTGASPFFYRSRDPTILVGGVESGWSTDFVEKVNVRLSAQVLQPEDYGSSVPVSDKLVPFQPLVSASLSWESKDLSYLSAPLSGMTEGILTLSQGSHVKSLNNSVDQKGDETLDTIKAALFDDAGFTADTVPLIEGQSALTPLFKGFSGVRREGRTSTGLSPV</sequence>
<name>A0ACC1S160_9HYPO</name>
<protein>
    <submittedName>
        <fullName evidence="1">Uncharacterized protein</fullName>
    </submittedName>
</protein>
<dbReference type="Proteomes" id="UP001148629">
    <property type="component" value="Unassembled WGS sequence"/>
</dbReference>
<keyword evidence="2" id="KW-1185">Reference proteome</keyword>
<comment type="caution">
    <text evidence="1">The sequence shown here is derived from an EMBL/GenBank/DDBJ whole genome shotgun (WGS) entry which is preliminary data.</text>
</comment>
<organism evidence="1 2">
    <name type="scientific">Fusarium decemcellulare</name>
    <dbReference type="NCBI Taxonomy" id="57161"/>
    <lineage>
        <taxon>Eukaryota</taxon>
        <taxon>Fungi</taxon>
        <taxon>Dikarya</taxon>
        <taxon>Ascomycota</taxon>
        <taxon>Pezizomycotina</taxon>
        <taxon>Sordariomycetes</taxon>
        <taxon>Hypocreomycetidae</taxon>
        <taxon>Hypocreales</taxon>
        <taxon>Nectriaceae</taxon>
        <taxon>Fusarium</taxon>
        <taxon>Fusarium decemcellulare species complex</taxon>
    </lineage>
</organism>
<accession>A0ACC1S160</accession>
<dbReference type="EMBL" id="JANRMS010001241">
    <property type="protein sequence ID" value="KAJ3529839.1"/>
    <property type="molecule type" value="Genomic_DNA"/>
</dbReference>
<evidence type="ECO:0000313" key="1">
    <source>
        <dbReference type="EMBL" id="KAJ3529839.1"/>
    </source>
</evidence>
<evidence type="ECO:0000313" key="2">
    <source>
        <dbReference type="Proteomes" id="UP001148629"/>
    </source>
</evidence>
<gene>
    <name evidence="1" type="ORF">NM208_g9580</name>
</gene>
<reference evidence="1" key="1">
    <citation type="submission" date="2022-08" db="EMBL/GenBank/DDBJ databases">
        <title>Genome Sequence of Fusarium decemcellulare.</title>
        <authorList>
            <person name="Buettner E."/>
        </authorList>
    </citation>
    <scope>NUCLEOTIDE SEQUENCE</scope>
    <source>
        <strain evidence="1">Babe19</strain>
    </source>
</reference>